<name>A0A8X6VPP0_TRICX</name>
<organism evidence="2 3">
    <name type="scientific">Trichonephila clavipes</name>
    <name type="common">Golden silk orbweaver</name>
    <name type="synonym">Nephila clavipes</name>
    <dbReference type="NCBI Taxonomy" id="2585209"/>
    <lineage>
        <taxon>Eukaryota</taxon>
        <taxon>Metazoa</taxon>
        <taxon>Ecdysozoa</taxon>
        <taxon>Arthropoda</taxon>
        <taxon>Chelicerata</taxon>
        <taxon>Arachnida</taxon>
        <taxon>Araneae</taxon>
        <taxon>Araneomorphae</taxon>
        <taxon>Entelegynae</taxon>
        <taxon>Araneoidea</taxon>
        <taxon>Nephilidae</taxon>
        <taxon>Trichonephila</taxon>
    </lineage>
</organism>
<feature type="chain" id="PRO_5036472405" evidence="1">
    <location>
        <begin position="19"/>
        <end position="185"/>
    </location>
</feature>
<keyword evidence="3" id="KW-1185">Reference proteome</keyword>
<dbReference type="Proteomes" id="UP000887159">
    <property type="component" value="Unassembled WGS sequence"/>
</dbReference>
<feature type="signal peptide" evidence="1">
    <location>
        <begin position="1"/>
        <end position="18"/>
    </location>
</feature>
<dbReference type="Pfam" id="PF00071">
    <property type="entry name" value="Ras"/>
    <property type="match status" value="1"/>
</dbReference>
<sequence length="185" mass="20911">MILTLLLSKTFHLLPTAALPYKEDLLNFQFTVKDYFDVTQRQRRGDMRDTTLAWLGEINEYAQDDVVIMLIGNKADAGTDRVVMFEDGERLAKILLRDKQLSPYCACLGRIIPLVSTPSANKKLITVLLSFSVQIDNGAATLNGLLHPNDYDERRLPRCIEVLLITPHSALDTSTGKRNFKNPFE</sequence>
<accession>A0A8X6VPP0</accession>
<gene>
    <name evidence="2" type="ORF">TNCV_1285541</name>
</gene>
<keyword evidence="1" id="KW-0732">Signal</keyword>
<dbReference type="AlphaFoldDB" id="A0A8X6VPP0"/>
<evidence type="ECO:0000313" key="3">
    <source>
        <dbReference type="Proteomes" id="UP000887159"/>
    </source>
</evidence>
<reference evidence="2" key="1">
    <citation type="submission" date="2020-08" db="EMBL/GenBank/DDBJ databases">
        <title>Multicomponent nature underlies the extraordinary mechanical properties of spider dragline silk.</title>
        <authorList>
            <person name="Kono N."/>
            <person name="Nakamura H."/>
            <person name="Mori M."/>
            <person name="Yoshida Y."/>
            <person name="Ohtoshi R."/>
            <person name="Malay A.D."/>
            <person name="Moran D.A.P."/>
            <person name="Tomita M."/>
            <person name="Numata K."/>
            <person name="Arakawa K."/>
        </authorList>
    </citation>
    <scope>NUCLEOTIDE SEQUENCE</scope>
</reference>
<dbReference type="InterPro" id="IPR001806">
    <property type="entry name" value="Small_GTPase"/>
</dbReference>
<dbReference type="EMBL" id="BMAU01021335">
    <property type="protein sequence ID" value="GFY15909.1"/>
    <property type="molecule type" value="Genomic_DNA"/>
</dbReference>
<dbReference type="GO" id="GO:0005525">
    <property type="term" value="F:GTP binding"/>
    <property type="evidence" value="ECO:0007669"/>
    <property type="project" value="InterPro"/>
</dbReference>
<dbReference type="GO" id="GO:0003924">
    <property type="term" value="F:GTPase activity"/>
    <property type="evidence" value="ECO:0007669"/>
    <property type="project" value="InterPro"/>
</dbReference>
<evidence type="ECO:0000313" key="2">
    <source>
        <dbReference type="EMBL" id="GFY15909.1"/>
    </source>
</evidence>
<dbReference type="Gene3D" id="3.40.50.300">
    <property type="entry name" value="P-loop containing nucleotide triphosphate hydrolases"/>
    <property type="match status" value="1"/>
</dbReference>
<comment type="caution">
    <text evidence="2">The sequence shown here is derived from an EMBL/GenBank/DDBJ whole genome shotgun (WGS) entry which is preliminary data.</text>
</comment>
<evidence type="ECO:0000256" key="1">
    <source>
        <dbReference type="SAM" id="SignalP"/>
    </source>
</evidence>
<proteinExistence type="predicted"/>
<dbReference type="InterPro" id="IPR027417">
    <property type="entry name" value="P-loop_NTPase"/>
</dbReference>
<protein>
    <submittedName>
        <fullName evidence="2">Uncharacterized protein</fullName>
    </submittedName>
</protein>
<dbReference type="SUPFAM" id="SSF52540">
    <property type="entry name" value="P-loop containing nucleoside triphosphate hydrolases"/>
    <property type="match status" value="1"/>
</dbReference>